<dbReference type="InterPro" id="IPR002403">
    <property type="entry name" value="Cyt_P450_E_grp-IV"/>
</dbReference>
<comment type="caution">
    <text evidence="6">The sequence shown here is derived from an EMBL/GenBank/DDBJ whole genome shotgun (WGS) entry which is preliminary data.</text>
</comment>
<dbReference type="EMBL" id="JAEACU010000005">
    <property type="protein sequence ID" value="KAH7528384.1"/>
    <property type="molecule type" value="Genomic_DNA"/>
</dbReference>
<dbReference type="Proteomes" id="UP000813462">
    <property type="component" value="Unassembled WGS sequence"/>
</dbReference>
<dbReference type="PROSITE" id="PS00086">
    <property type="entry name" value="CYTOCHROME_P450"/>
    <property type="match status" value="1"/>
</dbReference>
<name>A0A978VDE5_ZIZJJ</name>
<dbReference type="Gene3D" id="1.10.630.10">
    <property type="entry name" value="Cytochrome P450"/>
    <property type="match status" value="2"/>
</dbReference>
<organism evidence="6 7">
    <name type="scientific">Ziziphus jujuba var. spinosa</name>
    <dbReference type="NCBI Taxonomy" id="714518"/>
    <lineage>
        <taxon>Eukaryota</taxon>
        <taxon>Viridiplantae</taxon>
        <taxon>Streptophyta</taxon>
        <taxon>Embryophyta</taxon>
        <taxon>Tracheophyta</taxon>
        <taxon>Spermatophyta</taxon>
        <taxon>Magnoliopsida</taxon>
        <taxon>eudicotyledons</taxon>
        <taxon>Gunneridae</taxon>
        <taxon>Pentapetalae</taxon>
        <taxon>rosids</taxon>
        <taxon>fabids</taxon>
        <taxon>Rosales</taxon>
        <taxon>Rhamnaceae</taxon>
        <taxon>Paliureae</taxon>
        <taxon>Ziziphus</taxon>
    </lineage>
</organism>
<dbReference type="GO" id="GO:0020037">
    <property type="term" value="F:heme binding"/>
    <property type="evidence" value="ECO:0007669"/>
    <property type="project" value="InterPro"/>
</dbReference>
<evidence type="ECO:0000256" key="3">
    <source>
        <dbReference type="ARBA" id="ARBA00023004"/>
    </source>
</evidence>
<keyword evidence="4 5" id="KW-0349">Heme</keyword>
<sequence length="309" mass="35257">MKKKFGGLARRMSTQFVAFSCGNYFPFLRWVDVVTGLMGSLKESFNEFDSFLERVIEEHKKAAESNDQDHEQADKDFVDILLRLQKDGMLDVELTQENIKAILVSRIEVIDIDQMDYFKCVIKETLRLHPPAVLIPRATSKNSVKLGGYDIPPNTNVHINAWAIQRDPKLWDRPEEFIPERFENNPVDFRGQEFHLIPFGGGRRGCPGSTFGLFAIEYMLSNLLYWFDWKLPENGANVEDMDMTEAFAIAVHKKIPLTVDHAICVTELGEDVEEMVEEIRDCFENGGDEVGLGEMFTMSNHIGSKRALG</sequence>
<dbReference type="AlphaFoldDB" id="A0A978VDE5"/>
<dbReference type="GO" id="GO:0016705">
    <property type="term" value="F:oxidoreductase activity, acting on paired donors, with incorporation or reduction of molecular oxygen"/>
    <property type="evidence" value="ECO:0007669"/>
    <property type="project" value="InterPro"/>
</dbReference>
<dbReference type="GO" id="GO:0004497">
    <property type="term" value="F:monooxygenase activity"/>
    <property type="evidence" value="ECO:0007669"/>
    <property type="project" value="UniProtKB-KW"/>
</dbReference>
<evidence type="ECO:0000256" key="2">
    <source>
        <dbReference type="ARBA" id="ARBA00022723"/>
    </source>
</evidence>
<dbReference type="GO" id="GO:0005506">
    <property type="term" value="F:iron ion binding"/>
    <property type="evidence" value="ECO:0007669"/>
    <property type="project" value="InterPro"/>
</dbReference>
<keyword evidence="2 4" id="KW-0479">Metal-binding</keyword>
<comment type="cofactor">
    <cofactor evidence="4">
        <name>heme</name>
        <dbReference type="ChEBI" id="CHEBI:30413"/>
    </cofactor>
</comment>
<proteinExistence type="inferred from homology"/>
<reference evidence="6" key="1">
    <citation type="journal article" date="2021" name="Front. Plant Sci.">
        <title>Chromosome-Scale Genome Assembly for Chinese Sour Jujube and Insights Into Its Genome Evolution and Domestication Signature.</title>
        <authorList>
            <person name="Shen L.-Y."/>
            <person name="Luo H."/>
            <person name="Wang X.-L."/>
            <person name="Wang X.-M."/>
            <person name="Qiu X.-J."/>
            <person name="Liu H."/>
            <person name="Zhou S.-S."/>
            <person name="Jia K.-H."/>
            <person name="Nie S."/>
            <person name="Bao Y.-T."/>
            <person name="Zhang R.-G."/>
            <person name="Yun Q.-Z."/>
            <person name="Chai Y.-H."/>
            <person name="Lu J.-Y."/>
            <person name="Li Y."/>
            <person name="Zhao S.-W."/>
            <person name="Mao J.-F."/>
            <person name="Jia S.-G."/>
            <person name="Mao Y.-M."/>
        </authorList>
    </citation>
    <scope>NUCLEOTIDE SEQUENCE</scope>
    <source>
        <strain evidence="6">AT0</strain>
        <tissue evidence="6">Leaf</tissue>
    </source>
</reference>
<evidence type="ECO:0008006" key="8">
    <source>
        <dbReference type="Google" id="ProtNLM"/>
    </source>
</evidence>
<keyword evidence="5" id="KW-0560">Oxidoreductase</keyword>
<evidence type="ECO:0000256" key="5">
    <source>
        <dbReference type="RuleBase" id="RU000461"/>
    </source>
</evidence>
<dbReference type="InterPro" id="IPR001128">
    <property type="entry name" value="Cyt_P450"/>
</dbReference>
<evidence type="ECO:0000256" key="4">
    <source>
        <dbReference type="PIRSR" id="PIRSR602403-1"/>
    </source>
</evidence>
<keyword evidence="5" id="KW-0503">Monooxygenase</keyword>
<feature type="binding site" description="axial binding residue" evidence="4">
    <location>
        <position position="206"/>
    </location>
    <ligand>
        <name>heme</name>
        <dbReference type="ChEBI" id="CHEBI:30413"/>
    </ligand>
    <ligandPart>
        <name>Fe</name>
        <dbReference type="ChEBI" id="CHEBI:18248"/>
    </ligandPart>
</feature>
<protein>
    <recommendedName>
        <fullName evidence="8">Cytochrome P450 71A1-like</fullName>
    </recommendedName>
</protein>
<dbReference type="PANTHER" id="PTHR47955">
    <property type="entry name" value="CYTOCHROME P450 FAMILY 71 PROTEIN"/>
    <property type="match status" value="1"/>
</dbReference>
<keyword evidence="3 4" id="KW-0408">Iron</keyword>
<dbReference type="InterPro" id="IPR017972">
    <property type="entry name" value="Cyt_P450_CS"/>
</dbReference>
<dbReference type="PRINTS" id="PR00465">
    <property type="entry name" value="EP450IV"/>
</dbReference>
<comment type="similarity">
    <text evidence="1 5">Belongs to the cytochrome P450 family.</text>
</comment>
<evidence type="ECO:0000313" key="7">
    <source>
        <dbReference type="Proteomes" id="UP000813462"/>
    </source>
</evidence>
<dbReference type="InterPro" id="IPR036396">
    <property type="entry name" value="Cyt_P450_sf"/>
</dbReference>
<dbReference type="Pfam" id="PF00067">
    <property type="entry name" value="p450"/>
    <property type="match status" value="1"/>
</dbReference>
<evidence type="ECO:0000313" key="6">
    <source>
        <dbReference type="EMBL" id="KAH7528384.1"/>
    </source>
</evidence>
<evidence type="ECO:0000256" key="1">
    <source>
        <dbReference type="ARBA" id="ARBA00010617"/>
    </source>
</evidence>
<accession>A0A978VDE5</accession>
<dbReference type="SUPFAM" id="SSF48264">
    <property type="entry name" value="Cytochrome P450"/>
    <property type="match status" value="1"/>
</dbReference>
<dbReference type="PANTHER" id="PTHR47955:SF15">
    <property type="entry name" value="CYTOCHROME P450 71A2-LIKE"/>
    <property type="match status" value="1"/>
</dbReference>
<gene>
    <name evidence="6" type="ORF">FEM48_Zijuj05G0066700</name>
</gene>